<reference evidence="2" key="2">
    <citation type="submission" date="2018-04" db="EMBL/GenBank/DDBJ databases">
        <title>OnivRS2 (Oryza nivara Reference Sequence Version 2).</title>
        <authorList>
            <person name="Zhang J."/>
            <person name="Kudrna D."/>
            <person name="Lee S."/>
            <person name="Talag J."/>
            <person name="Rajasekar S."/>
            <person name="Welchert J."/>
            <person name="Hsing Y.-I."/>
            <person name="Wing R.A."/>
        </authorList>
    </citation>
    <scope>NUCLEOTIDE SEQUENCE [LARGE SCALE GENOMIC DNA]</scope>
</reference>
<reference evidence="2" key="1">
    <citation type="submission" date="2015-04" db="UniProtKB">
        <authorList>
            <consortium name="EnsemblPlants"/>
        </authorList>
    </citation>
    <scope>IDENTIFICATION</scope>
    <source>
        <strain evidence="2">SL10</strain>
    </source>
</reference>
<dbReference type="Gramene" id="ONIVA01G00370.1">
    <property type="protein sequence ID" value="ONIVA01G00370.1"/>
    <property type="gene ID" value="ONIVA01G00370"/>
</dbReference>
<evidence type="ECO:0000256" key="1">
    <source>
        <dbReference type="SAM" id="MobiDB-lite"/>
    </source>
</evidence>
<dbReference type="EnsemblPlants" id="ONIVA01G00370.1">
    <property type="protein sequence ID" value="ONIVA01G00370.1"/>
    <property type="gene ID" value="ONIVA01G00370"/>
</dbReference>
<organism evidence="2">
    <name type="scientific">Oryza nivara</name>
    <name type="common">Indian wild rice</name>
    <name type="synonym">Oryza sativa f. spontanea</name>
    <dbReference type="NCBI Taxonomy" id="4536"/>
    <lineage>
        <taxon>Eukaryota</taxon>
        <taxon>Viridiplantae</taxon>
        <taxon>Streptophyta</taxon>
        <taxon>Embryophyta</taxon>
        <taxon>Tracheophyta</taxon>
        <taxon>Spermatophyta</taxon>
        <taxon>Magnoliopsida</taxon>
        <taxon>Liliopsida</taxon>
        <taxon>Poales</taxon>
        <taxon>Poaceae</taxon>
        <taxon>BOP clade</taxon>
        <taxon>Oryzoideae</taxon>
        <taxon>Oryzeae</taxon>
        <taxon>Oryzinae</taxon>
        <taxon>Oryza</taxon>
    </lineage>
</organism>
<proteinExistence type="predicted"/>
<accession>A0A0E0FF04</accession>
<keyword evidence="3" id="KW-1185">Reference proteome</keyword>
<dbReference type="AlphaFoldDB" id="A0A0E0FF04"/>
<dbReference type="Proteomes" id="UP000006591">
    <property type="component" value="Chromosome 1"/>
</dbReference>
<name>A0A0E0FF04_ORYNI</name>
<sequence>MKKKVRSDLNLDLGGIGNEPELELGEAPDEGLELVGAAGGEGGAVGGGSGVGLGVDHGGEEADEEVKEVDPEAVGDDVEALDEVDAEGVDGGDGEGADPAPRGVRGGAVQVVLERPRGIGPPLGRRRRGARRAGVGRAVHGKSWTEAGRGGGGGESFPSLPLLLLMPRTRTMPMRCGTEGAVDIQHRTRSSRLQAGGRRAVSMIGC</sequence>
<feature type="compositionally biased region" description="Gly residues" evidence="1">
    <location>
        <begin position="37"/>
        <end position="56"/>
    </location>
</feature>
<protein>
    <submittedName>
        <fullName evidence="2">Uncharacterized protein</fullName>
    </submittedName>
</protein>
<feature type="compositionally biased region" description="Acidic residues" evidence="1">
    <location>
        <begin position="61"/>
        <end position="96"/>
    </location>
</feature>
<evidence type="ECO:0000313" key="2">
    <source>
        <dbReference type="EnsemblPlants" id="ONIVA01G00370.1"/>
    </source>
</evidence>
<feature type="compositionally biased region" description="Acidic residues" evidence="1">
    <location>
        <begin position="20"/>
        <end position="32"/>
    </location>
</feature>
<evidence type="ECO:0000313" key="3">
    <source>
        <dbReference type="Proteomes" id="UP000006591"/>
    </source>
</evidence>
<feature type="region of interest" description="Disordered" evidence="1">
    <location>
        <begin position="1"/>
        <end position="138"/>
    </location>
</feature>
<dbReference type="HOGENOM" id="CLU_1333793_0_0_1"/>